<comment type="caution">
    <text evidence="2">The sequence shown here is derived from an EMBL/GenBank/DDBJ whole genome shotgun (WGS) entry which is preliminary data.</text>
</comment>
<proteinExistence type="predicted"/>
<dbReference type="OrthoDB" id="751203at2"/>
<dbReference type="RefSeq" id="WP_133575047.1">
    <property type="nucleotide sequence ID" value="NZ_SNYC01000003.1"/>
</dbReference>
<keyword evidence="3" id="KW-1185">Reference proteome</keyword>
<dbReference type="Pfam" id="PF13460">
    <property type="entry name" value="NAD_binding_10"/>
    <property type="match status" value="1"/>
</dbReference>
<dbReference type="InterPro" id="IPR016040">
    <property type="entry name" value="NAD(P)-bd_dom"/>
</dbReference>
<dbReference type="EMBL" id="SNYC01000003">
    <property type="protein sequence ID" value="TDQ12021.1"/>
    <property type="molecule type" value="Genomic_DNA"/>
</dbReference>
<name>A0A4R6T3S4_9SPHI</name>
<dbReference type="GO" id="GO:0004029">
    <property type="term" value="F:aldehyde dehydrogenase (NAD+) activity"/>
    <property type="evidence" value="ECO:0007669"/>
    <property type="project" value="TreeGrafter"/>
</dbReference>
<feature type="domain" description="NAD(P)-binding" evidence="1">
    <location>
        <begin position="13"/>
        <end position="167"/>
    </location>
</feature>
<dbReference type="AlphaFoldDB" id="A0A4R6T3S4"/>
<dbReference type="CDD" id="cd05266">
    <property type="entry name" value="SDR_a4"/>
    <property type="match status" value="1"/>
</dbReference>
<dbReference type="SUPFAM" id="SSF51735">
    <property type="entry name" value="NAD(P)-binding Rossmann-fold domains"/>
    <property type="match status" value="1"/>
</dbReference>
<dbReference type="PANTHER" id="PTHR48079">
    <property type="entry name" value="PROTEIN YEEZ"/>
    <property type="match status" value="1"/>
</dbReference>
<dbReference type="InterPro" id="IPR036291">
    <property type="entry name" value="NAD(P)-bd_dom_sf"/>
</dbReference>
<reference evidence="2 3" key="1">
    <citation type="submission" date="2019-03" db="EMBL/GenBank/DDBJ databases">
        <title>Genomic Encyclopedia of Archaeal and Bacterial Type Strains, Phase II (KMG-II): from individual species to whole genera.</title>
        <authorList>
            <person name="Goeker M."/>
        </authorList>
    </citation>
    <scope>NUCLEOTIDE SEQUENCE [LARGE SCALE GENOMIC DNA]</scope>
    <source>
        <strain evidence="2 3">DSM 19035</strain>
    </source>
</reference>
<evidence type="ECO:0000259" key="1">
    <source>
        <dbReference type="Pfam" id="PF13460"/>
    </source>
</evidence>
<dbReference type="InterPro" id="IPR051783">
    <property type="entry name" value="NAD(P)-dependent_oxidoreduct"/>
</dbReference>
<evidence type="ECO:0000313" key="3">
    <source>
        <dbReference type="Proteomes" id="UP000295620"/>
    </source>
</evidence>
<dbReference type="Gene3D" id="3.40.50.720">
    <property type="entry name" value="NAD(P)-binding Rossmann-like Domain"/>
    <property type="match status" value="1"/>
</dbReference>
<evidence type="ECO:0000313" key="2">
    <source>
        <dbReference type="EMBL" id="TDQ12021.1"/>
    </source>
</evidence>
<accession>A0A4R6T3S4</accession>
<gene>
    <name evidence="2" type="ORF">ATK78_1151</name>
</gene>
<protein>
    <submittedName>
        <fullName evidence="2">Nucleoside-diphosphate-sugar epimerase</fullName>
    </submittedName>
</protein>
<organism evidence="2 3">
    <name type="scientific">Pedobacter metabolipauper</name>
    <dbReference type="NCBI Taxonomy" id="425513"/>
    <lineage>
        <taxon>Bacteria</taxon>
        <taxon>Pseudomonadati</taxon>
        <taxon>Bacteroidota</taxon>
        <taxon>Sphingobacteriia</taxon>
        <taxon>Sphingobacteriales</taxon>
        <taxon>Sphingobacteriaceae</taxon>
        <taxon>Pedobacter</taxon>
    </lineage>
</organism>
<sequence length="273" mass="30038">MNKTISILGCGWYGFALSKVLIAKNYQVKGSTTQKDKTAMLQKEGIEPYIVSFEADAQQYDPAFFDSNVLIICIPPKRSTAEQGSYPDKVKAIAQAVKESRIQQVIFISSTSVYGDSNSTLTESERPDPDTASGKAMLESEQYLQSQSAFSTTVIRFAGLIGPGRNPGRFFAGKEKVPNGLAPINLIHLDDCIGITMAILEKEAFGYLINASSPDHTQRAEFYTTAALNAGLPVPTFIKELKNWKIISSNIVPSTLKYKYLVTNLTDWITKDN</sequence>
<dbReference type="GO" id="GO:0005737">
    <property type="term" value="C:cytoplasm"/>
    <property type="evidence" value="ECO:0007669"/>
    <property type="project" value="TreeGrafter"/>
</dbReference>
<dbReference type="Proteomes" id="UP000295620">
    <property type="component" value="Unassembled WGS sequence"/>
</dbReference>
<dbReference type="PANTHER" id="PTHR48079:SF6">
    <property type="entry name" value="NAD(P)-BINDING DOMAIN-CONTAINING PROTEIN-RELATED"/>
    <property type="match status" value="1"/>
</dbReference>